<dbReference type="EMBL" id="QNRJ01000005">
    <property type="protein sequence ID" value="RBP04973.1"/>
    <property type="molecule type" value="Genomic_DNA"/>
</dbReference>
<sequence>MDWSKTKSIFIIVFLILDIFLMSLFINKVSESNPETLSQVSFEEQLKTDKIDYPKNLSKESIKEAYISAKTKMFTEKEIEKLKNQDVSVVTDNTIHSTLEEPYSISEKFSPDELTDFMKNQVVSGEKYSFWNYNKDEQTIIYYQTYKDRQIFNNSNGKVILILNKESEIVSYKQTLLEDLEELSGEKKSLLTSLQALQVLWTNHKISTGSTIKTPELGYYTFLSREESQVLAPTWHFVVESGDKKEDLFINAVEGQIFEVTKPEKETLE</sequence>
<dbReference type="GO" id="GO:0016020">
    <property type="term" value="C:membrane"/>
    <property type="evidence" value="ECO:0007669"/>
    <property type="project" value="InterPro"/>
</dbReference>
<dbReference type="Gene3D" id="2.40.128.690">
    <property type="entry name" value="YycH protein, domain 3-like"/>
    <property type="match status" value="1"/>
</dbReference>
<dbReference type="Proteomes" id="UP000252118">
    <property type="component" value="Unassembled WGS sequence"/>
</dbReference>
<comment type="caution">
    <text evidence="3">The sequence shown here is derived from an EMBL/GenBank/DDBJ whole genome shotgun (WGS) entry which is preliminary data.</text>
</comment>
<keyword evidence="1" id="KW-0472">Membrane</keyword>
<keyword evidence="1" id="KW-0812">Transmembrane</keyword>
<evidence type="ECO:0000259" key="2">
    <source>
        <dbReference type="Pfam" id="PF09648"/>
    </source>
</evidence>
<feature type="transmembrane region" description="Helical" evidence="1">
    <location>
        <begin position="9"/>
        <end position="26"/>
    </location>
</feature>
<proteinExistence type="predicted"/>
<gene>
    <name evidence="3" type="ORF">DET59_105263</name>
</gene>
<dbReference type="Pfam" id="PF09648">
    <property type="entry name" value="YycI"/>
    <property type="match status" value="1"/>
</dbReference>
<dbReference type="AlphaFoldDB" id="A0A366ERD6"/>
<dbReference type="RefSeq" id="WP_181778102.1">
    <property type="nucleotide sequence ID" value="NZ_JBITUV010000008.1"/>
</dbReference>
<feature type="domain" description="Regulatory protein YycH-like" evidence="2">
    <location>
        <begin position="37"/>
        <end position="253"/>
    </location>
</feature>
<keyword evidence="1" id="KW-1133">Transmembrane helix</keyword>
<dbReference type="InterPro" id="IPR018604">
    <property type="entry name" value="YycI-like"/>
</dbReference>
<protein>
    <submittedName>
        <fullName evidence="3">Regulatory protein YycI of two-component signal transduction system YycFG</fullName>
    </submittedName>
</protein>
<evidence type="ECO:0000313" key="4">
    <source>
        <dbReference type="Proteomes" id="UP000252118"/>
    </source>
</evidence>
<organism evidence="3 4">
    <name type="scientific">Rossellomorea aquimaris</name>
    <dbReference type="NCBI Taxonomy" id="189382"/>
    <lineage>
        <taxon>Bacteria</taxon>
        <taxon>Bacillati</taxon>
        <taxon>Bacillota</taxon>
        <taxon>Bacilli</taxon>
        <taxon>Bacillales</taxon>
        <taxon>Bacillaceae</taxon>
        <taxon>Rossellomorea</taxon>
    </lineage>
</organism>
<accession>A0A366ERD6</accession>
<evidence type="ECO:0000256" key="1">
    <source>
        <dbReference type="SAM" id="Phobius"/>
    </source>
</evidence>
<evidence type="ECO:0000313" key="3">
    <source>
        <dbReference type="EMBL" id="RBP04973.1"/>
    </source>
</evidence>
<name>A0A366ERD6_9BACI</name>
<reference evidence="3 4" key="1">
    <citation type="submission" date="2018-06" db="EMBL/GenBank/DDBJ databases">
        <title>Freshwater and sediment microbial communities from various areas in North America, analyzing microbe dynamics in response to fracking.</title>
        <authorList>
            <person name="Lamendella R."/>
        </authorList>
    </citation>
    <scope>NUCLEOTIDE SEQUENCE [LARGE SCALE GENOMIC DNA]</scope>
    <source>
        <strain evidence="3 4">97B</strain>
    </source>
</reference>